<evidence type="ECO:0000259" key="1">
    <source>
        <dbReference type="Pfam" id="PF07969"/>
    </source>
</evidence>
<comment type="caution">
    <text evidence="2">The sequence shown here is derived from an EMBL/GenBank/DDBJ whole genome shotgun (WGS) entry which is preliminary data.</text>
</comment>
<accession>A0A4U0R4J4</accession>
<proteinExistence type="predicted"/>
<evidence type="ECO:0000313" key="3">
    <source>
        <dbReference type="Proteomes" id="UP000309747"/>
    </source>
</evidence>
<dbReference type="InterPro" id="IPR013108">
    <property type="entry name" value="Amidohydro_3"/>
</dbReference>
<dbReference type="PANTHER" id="PTHR22642">
    <property type="entry name" value="IMIDAZOLONEPROPIONASE"/>
    <property type="match status" value="1"/>
</dbReference>
<dbReference type="Pfam" id="PF07969">
    <property type="entry name" value="Amidohydro_3"/>
    <property type="match status" value="1"/>
</dbReference>
<dbReference type="InterPro" id="IPR032466">
    <property type="entry name" value="Metal_Hydrolase"/>
</dbReference>
<dbReference type="Proteomes" id="UP000309747">
    <property type="component" value="Unassembled WGS sequence"/>
</dbReference>
<name>A0A4U0R4J4_9RHOB</name>
<dbReference type="AlphaFoldDB" id="A0A4U0R4J4"/>
<dbReference type="RefSeq" id="WP_136887341.1">
    <property type="nucleotide sequence ID" value="NZ_SUNI01000024.1"/>
</dbReference>
<feature type="domain" description="Amidohydrolase 3" evidence="1">
    <location>
        <begin position="51"/>
        <end position="552"/>
    </location>
</feature>
<dbReference type="GO" id="GO:0016810">
    <property type="term" value="F:hydrolase activity, acting on carbon-nitrogen (but not peptide) bonds"/>
    <property type="evidence" value="ECO:0007669"/>
    <property type="project" value="InterPro"/>
</dbReference>
<gene>
    <name evidence="2" type="ORF">FA743_17345</name>
</gene>
<dbReference type="SUPFAM" id="SSF51556">
    <property type="entry name" value="Metallo-dependent hydrolases"/>
    <property type="match status" value="1"/>
</dbReference>
<keyword evidence="2" id="KW-0378">Hydrolase</keyword>
<protein>
    <submittedName>
        <fullName evidence="2">Amidohydrolase</fullName>
    </submittedName>
</protein>
<keyword evidence="3" id="KW-1185">Reference proteome</keyword>
<dbReference type="OrthoDB" id="9811399at2"/>
<dbReference type="PANTHER" id="PTHR22642:SF2">
    <property type="entry name" value="PROTEIN LONG AFTER FAR-RED 3"/>
    <property type="match status" value="1"/>
</dbReference>
<dbReference type="Gene3D" id="2.30.40.10">
    <property type="entry name" value="Urease, subunit C, domain 1"/>
    <property type="match status" value="1"/>
</dbReference>
<dbReference type="SUPFAM" id="SSF51338">
    <property type="entry name" value="Composite domain of metallo-dependent hydrolases"/>
    <property type="match status" value="1"/>
</dbReference>
<dbReference type="CDD" id="cd01300">
    <property type="entry name" value="YtcJ_like"/>
    <property type="match status" value="1"/>
</dbReference>
<sequence>MDKTTLVIRNARVLTMDPDTPRAQAVAVAGNRIAALGTDEEMLALAGPDTRIIDAEGGTLLPGFVESHLHLFSGGAGLTMLQLAEVSGRAALTRAIRDYAAEKPDEGLLICQGAPYDILGGDAEPDRHVLDQILADRPLIVMAFDFHTAWANTVALDKAGLLDGAEMEDGNEVVMGEDGRATGALHEKGAIGPVLDLRTSGGREMLGMSGREPASPPTPEERAEDIQMIRAGLRHCAAAGITSIQNMDGNHYTLDLLREIRAAGDLTARVEVPYHLTADKPLSALDEASAMSAEFNDEMLCSGRVKIFVDGVIESGTAVFVRDYATRPGHKGTPLFSARAFCDAAIEADRRGLQISVHAIGDGAVRITLDGYQAAAEANGPRDSRHRIEHIELITEEDLPRLAQLGVIASLQPLHPPGVRGEGIEPAASAIGKDRWPLAYAWRRILDTGADYCFASDWPIVPVEPLLSIGTALQRKPWGPDMPDQRVMLDELLEGYTWRGARAGFAEDRVGRIRPGMLADLVLLPEDPHDMAPEDIARMTPRLTLCDGRVTHEADA</sequence>
<organism evidence="2 3">
    <name type="scientific">Paracoccus gahaiensis</name>
    <dbReference type="NCBI Taxonomy" id="1706839"/>
    <lineage>
        <taxon>Bacteria</taxon>
        <taxon>Pseudomonadati</taxon>
        <taxon>Pseudomonadota</taxon>
        <taxon>Alphaproteobacteria</taxon>
        <taxon>Rhodobacterales</taxon>
        <taxon>Paracoccaceae</taxon>
        <taxon>Paracoccus</taxon>
    </lineage>
</organism>
<dbReference type="Gene3D" id="3.20.20.140">
    <property type="entry name" value="Metal-dependent hydrolases"/>
    <property type="match status" value="1"/>
</dbReference>
<dbReference type="InterPro" id="IPR033932">
    <property type="entry name" value="YtcJ-like"/>
</dbReference>
<evidence type="ECO:0000313" key="2">
    <source>
        <dbReference type="EMBL" id="TJZ89851.1"/>
    </source>
</evidence>
<dbReference type="Gene3D" id="3.10.310.70">
    <property type="match status" value="1"/>
</dbReference>
<reference evidence="2 3" key="1">
    <citation type="submission" date="2019-04" db="EMBL/GenBank/DDBJ databases">
        <authorList>
            <person name="Li J."/>
        </authorList>
    </citation>
    <scope>NUCLEOTIDE SEQUENCE [LARGE SCALE GENOMIC DNA]</scope>
    <source>
        <strain evidence="2 3">KCTC 42687</strain>
    </source>
</reference>
<dbReference type="EMBL" id="SUNI01000024">
    <property type="protein sequence ID" value="TJZ89851.1"/>
    <property type="molecule type" value="Genomic_DNA"/>
</dbReference>
<dbReference type="InterPro" id="IPR011059">
    <property type="entry name" value="Metal-dep_hydrolase_composite"/>
</dbReference>